<reference evidence="2 3" key="1">
    <citation type="submission" date="2023-02" db="EMBL/GenBank/DDBJ databases">
        <title>Genome Sequence of L. cardiaca H63T.</title>
        <authorList>
            <person name="Lopez A.E."/>
            <person name="Cianciotto N.P."/>
        </authorList>
    </citation>
    <scope>NUCLEOTIDE SEQUENCE [LARGE SCALE GENOMIC DNA]</scope>
    <source>
        <strain evidence="2 3">H63</strain>
    </source>
</reference>
<dbReference type="Pfam" id="PF12937">
    <property type="entry name" value="F-box-like"/>
    <property type="match status" value="1"/>
</dbReference>
<evidence type="ECO:0000313" key="3">
    <source>
        <dbReference type="Proteomes" id="UP001222087"/>
    </source>
</evidence>
<protein>
    <submittedName>
        <fullName evidence="2">F-box-like domain-containing protein</fullName>
    </submittedName>
</protein>
<dbReference type="InterPro" id="IPR001810">
    <property type="entry name" value="F-box_dom"/>
</dbReference>
<dbReference type="SUPFAM" id="SSF81383">
    <property type="entry name" value="F-box domain"/>
    <property type="match status" value="1"/>
</dbReference>
<proteinExistence type="predicted"/>
<evidence type="ECO:0000313" key="2">
    <source>
        <dbReference type="EMBL" id="WED41826.1"/>
    </source>
</evidence>
<dbReference type="EMBL" id="CP119078">
    <property type="protein sequence ID" value="WED41826.1"/>
    <property type="molecule type" value="Genomic_DNA"/>
</dbReference>
<keyword evidence="3" id="KW-1185">Reference proteome</keyword>
<organism evidence="2 3">
    <name type="scientific">Legionella cardiaca</name>
    <dbReference type="NCBI Taxonomy" id="1071983"/>
    <lineage>
        <taxon>Bacteria</taxon>
        <taxon>Pseudomonadati</taxon>
        <taxon>Pseudomonadota</taxon>
        <taxon>Gammaproteobacteria</taxon>
        <taxon>Legionellales</taxon>
        <taxon>Legionellaceae</taxon>
        <taxon>Legionella</taxon>
    </lineage>
</organism>
<sequence length="175" mass="20491">MKTEDSLNLCALPEETLLHTLYFLKTKSLARMASTCRFFNRLANDEYLDLCKERKFRLKKELWGKLMMAARHNELKTVKKILNQGIIDPTDQTMSSIQNTPLHAAIEGRAYKTAYYLWKNYNFDANAKDYYQNSPLSLLKKRSIAFLEQKEKKQVSLLLKCLTDDEKKHNKCIVC</sequence>
<dbReference type="CDD" id="cd09917">
    <property type="entry name" value="F-box_SF"/>
    <property type="match status" value="1"/>
</dbReference>
<accession>A0ABY8ARC7</accession>
<evidence type="ECO:0000259" key="1">
    <source>
        <dbReference type="PROSITE" id="PS50181"/>
    </source>
</evidence>
<dbReference type="PROSITE" id="PS50181">
    <property type="entry name" value="FBOX"/>
    <property type="match status" value="1"/>
</dbReference>
<dbReference type="Gene3D" id="1.20.1280.50">
    <property type="match status" value="1"/>
</dbReference>
<dbReference type="InterPro" id="IPR036047">
    <property type="entry name" value="F-box-like_dom_sf"/>
</dbReference>
<dbReference type="Pfam" id="PF12796">
    <property type="entry name" value="Ank_2"/>
    <property type="match status" value="1"/>
</dbReference>
<dbReference type="Gene3D" id="1.25.40.20">
    <property type="entry name" value="Ankyrin repeat-containing domain"/>
    <property type="match status" value="1"/>
</dbReference>
<dbReference type="SUPFAM" id="SSF48403">
    <property type="entry name" value="Ankyrin repeat"/>
    <property type="match status" value="1"/>
</dbReference>
<feature type="domain" description="F-box" evidence="1">
    <location>
        <begin position="6"/>
        <end position="66"/>
    </location>
</feature>
<dbReference type="InterPro" id="IPR002110">
    <property type="entry name" value="Ankyrin_rpt"/>
</dbReference>
<name>A0ABY8ARC7_9GAMM</name>
<gene>
    <name evidence="2" type="ORF">PXX05_07730</name>
</gene>
<dbReference type="Proteomes" id="UP001222087">
    <property type="component" value="Chromosome"/>
</dbReference>
<dbReference type="RefSeq" id="WP_275087652.1">
    <property type="nucleotide sequence ID" value="NZ_CP119078.1"/>
</dbReference>
<dbReference type="InterPro" id="IPR036770">
    <property type="entry name" value="Ankyrin_rpt-contain_sf"/>
</dbReference>